<organism evidence="3 4">
    <name type="scientific">Eumeta variegata</name>
    <name type="common">Bagworm moth</name>
    <name type="synonym">Eumeta japonica</name>
    <dbReference type="NCBI Taxonomy" id="151549"/>
    <lineage>
        <taxon>Eukaryota</taxon>
        <taxon>Metazoa</taxon>
        <taxon>Ecdysozoa</taxon>
        <taxon>Arthropoda</taxon>
        <taxon>Hexapoda</taxon>
        <taxon>Insecta</taxon>
        <taxon>Pterygota</taxon>
        <taxon>Neoptera</taxon>
        <taxon>Endopterygota</taxon>
        <taxon>Lepidoptera</taxon>
        <taxon>Glossata</taxon>
        <taxon>Ditrysia</taxon>
        <taxon>Tineoidea</taxon>
        <taxon>Psychidae</taxon>
        <taxon>Oiketicinae</taxon>
        <taxon>Eumeta</taxon>
    </lineage>
</organism>
<evidence type="ECO:0000313" key="3">
    <source>
        <dbReference type="EMBL" id="GBP03151.1"/>
    </source>
</evidence>
<reference evidence="3 4" key="1">
    <citation type="journal article" date="2019" name="Commun. Biol.">
        <title>The bagworm genome reveals a unique fibroin gene that provides high tensile strength.</title>
        <authorList>
            <person name="Kono N."/>
            <person name="Nakamura H."/>
            <person name="Ohtoshi R."/>
            <person name="Tomita M."/>
            <person name="Numata K."/>
            <person name="Arakawa K."/>
        </authorList>
    </citation>
    <scope>NUCLEOTIDE SEQUENCE [LARGE SCALE GENOMIC DNA]</scope>
</reference>
<accession>A0A4C1SQ23</accession>
<gene>
    <name evidence="3" type="ORF">EVAR_2607_1</name>
</gene>
<dbReference type="EMBL" id="BGZK01000009">
    <property type="protein sequence ID" value="GBP03151.1"/>
    <property type="molecule type" value="Genomic_DNA"/>
</dbReference>
<proteinExistence type="predicted"/>
<feature type="region of interest" description="Disordered" evidence="1">
    <location>
        <begin position="23"/>
        <end position="42"/>
    </location>
</feature>
<comment type="caution">
    <text evidence="3">The sequence shown here is derived from an EMBL/GenBank/DDBJ whole genome shotgun (WGS) entry which is preliminary data.</text>
</comment>
<protein>
    <submittedName>
        <fullName evidence="3">Uncharacterized protein</fullName>
    </submittedName>
</protein>
<dbReference type="Proteomes" id="UP000299102">
    <property type="component" value="Unassembled WGS sequence"/>
</dbReference>
<feature type="transmembrane region" description="Helical" evidence="2">
    <location>
        <begin position="60"/>
        <end position="80"/>
    </location>
</feature>
<evidence type="ECO:0000313" key="4">
    <source>
        <dbReference type="Proteomes" id="UP000299102"/>
    </source>
</evidence>
<sequence>MTPRRQSECILASESLSAARSSAASWGREGSEGLGNSHSSIGAEPFQVTPARSKWQLWYYLRRGACAVLAYPTPLLLYYYNF</sequence>
<evidence type="ECO:0000256" key="1">
    <source>
        <dbReference type="SAM" id="MobiDB-lite"/>
    </source>
</evidence>
<dbReference type="AlphaFoldDB" id="A0A4C1SQ23"/>
<evidence type="ECO:0000256" key="2">
    <source>
        <dbReference type="SAM" id="Phobius"/>
    </source>
</evidence>
<name>A0A4C1SQ23_EUMVA</name>
<keyword evidence="2" id="KW-0812">Transmembrane</keyword>
<keyword evidence="4" id="KW-1185">Reference proteome</keyword>
<keyword evidence="2" id="KW-1133">Transmembrane helix</keyword>
<keyword evidence="2" id="KW-0472">Membrane</keyword>